<organism evidence="1 2">
    <name type="scientific">Puccinia striiformis f. sp. tritici PST-78</name>
    <dbReference type="NCBI Taxonomy" id="1165861"/>
    <lineage>
        <taxon>Eukaryota</taxon>
        <taxon>Fungi</taxon>
        <taxon>Dikarya</taxon>
        <taxon>Basidiomycota</taxon>
        <taxon>Pucciniomycotina</taxon>
        <taxon>Pucciniomycetes</taxon>
        <taxon>Pucciniales</taxon>
        <taxon>Pucciniaceae</taxon>
        <taxon>Puccinia</taxon>
    </lineage>
</organism>
<protein>
    <submittedName>
        <fullName evidence="1">Uncharacterized protein</fullName>
    </submittedName>
</protein>
<keyword evidence="2" id="KW-1185">Reference proteome</keyword>
<name>A0A0L0V6C6_9BASI</name>
<dbReference type="AlphaFoldDB" id="A0A0L0V6C6"/>
<evidence type="ECO:0000313" key="2">
    <source>
        <dbReference type="Proteomes" id="UP000054564"/>
    </source>
</evidence>
<comment type="caution">
    <text evidence="1">The sequence shown here is derived from an EMBL/GenBank/DDBJ whole genome shotgun (WGS) entry which is preliminary data.</text>
</comment>
<evidence type="ECO:0000313" key="1">
    <source>
        <dbReference type="EMBL" id="KNE94860.1"/>
    </source>
</evidence>
<gene>
    <name evidence="1" type="ORF">PSTG_11765</name>
</gene>
<sequence>MDIDEDGEWTDVVCKSKVLATRMKIRRKFLGYFEAIASMPSHRCTNRQNYRMIARRKLYHDVMLEMDRLEFWQSNHSA</sequence>
<reference evidence="2" key="1">
    <citation type="submission" date="2014-03" db="EMBL/GenBank/DDBJ databases">
        <title>The Genome Sequence of Puccinia striiformis f. sp. tritici PST-78.</title>
        <authorList>
            <consortium name="The Broad Institute Genome Sequencing Platform"/>
            <person name="Cuomo C."/>
            <person name="Hulbert S."/>
            <person name="Chen X."/>
            <person name="Walker B."/>
            <person name="Young S.K."/>
            <person name="Zeng Q."/>
            <person name="Gargeya S."/>
            <person name="Fitzgerald M."/>
            <person name="Haas B."/>
            <person name="Abouelleil A."/>
            <person name="Alvarado L."/>
            <person name="Arachchi H.M."/>
            <person name="Berlin A.M."/>
            <person name="Chapman S.B."/>
            <person name="Goldberg J."/>
            <person name="Griggs A."/>
            <person name="Gujja S."/>
            <person name="Hansen M."/>
            <person name="Howarth C."/>
            <person name="Imamovic A."/>
            <person name="Larimer J."/>
            <person name="McCowan C."/>
            <person name="Montmayeur A."/>
            <person name="Murphy C."/>
            <person name="Neiman D."/>
            <person name="Pearson M."/>
            <person name="Priest M."/>
            <person name="Roberts A."/>
            <person name="Saif S."/>
            <person name="Shea T."/>
            <person name="Sisk P."/>
            <person name="Sykes S."/>
            <person name="Wortman J."/>
            <person name="Nusbaum C."/>
            <person name="Birren B."/>
        </authorList>
    </citation>
    <scope>NUCLEOTIDE SEQUENCE [LARGE SCALE GENOMIC DNA]</scope>
    <source>
        <strain evidence="2">race PST-78</strain>
    </source>
</reference>
<dbReference type="Proteomes" id="UP000054564">
    <property type="component" value="Unassembled WGS sequence"/>
</dbReference>
<proteinExistence type="predicted"/>
<accession>A0A0L0V6C6</accession>
<dbReference type="EMBL" id="AJIL01000107">
    <property type="protein sequence ID" value="KNE94860.1"/>
    <property type="molecule type" value="Genomic_DNA"/>
</dbReference>